<dbReference type="EMBL" id="JYLN01000002">
    <property type="protein sequence ID" value="KRP74351.1"/>
    <property type="molecule type" value="Genomic_DNA"/>
</dbReference>
<dbReference type="PANTHER" id="PTHR30034">
    <property type="entry name" value="FLAGELLAR MOTOR SWITCH PROTEIN FLIM"/>
    <property type="match status" value="1"/>
</dbReference>
<reference evidence="2 4" key="1">
    <citation type="submission" date="2015-02" db="EMBL/GenBank/DDBJ databases">
        <title>Two Pseudomonas sp. nov., isolated from raw milk.</title>
        <authorList>
            <person name="Wenning M."/>
            <person name="von Neubeck M."/>
            <person name="Huptas C."/>
            <person name="Scherer S."/>
        </authorList>
    </citation>
    <scope>NUCLEOTIDE SEQUENCE [LARGE SCALE GENOMIC DNA]</scope>
    <source>
        <strain evidence="2 4">DSM 29164</strain>
    </source>
</reference>
<dbReference type="EMBL" id="JAEILM010000037">
    <property type="protein sequence ID" value="MBI6633506.1"/>
    <property type="molecule type" value="Genomic_DNA"/>
</dbReference>
<evidence type="ECO:0000313" key="5">
    <source>
        <dbReference type="Proteomes" id="UP000607562"/>
    </source>
</evidence>
<evidence type="ECO:0000313" key="3">
    <source>
        <dbReference type="EMBL" id="MBI6633506.1"/>
    </source>
</evidence>
<name>A0A0R3AMB2_9PSED</name>
<dbReference type="InterPro" id="IPR036429">
    <property type="entry name" value="SpoA-like_sf"/>
</dbReference>
<dbReference type="PATRIC" id="fig|1615673.3.peg.2614"/>
<protein>
    <submittedName>
        <fullName evidence="3">FliM/FliN family flagellar motor switch protein</fullName>
    </submittedName>
    <submittedName>
        <fullName evidence="2">Type III secretion protein</fullName>
    </submittedName>
</protein>
<sequence>MIVPLLTLPSIKSDWVAARRRLGRGLYLPFHVAGQAGELRLEPGRPPVGADAVCFDTQCGVLALAKAGPLLSLLGECPVTLARGDNEPDSWFWTLFQYYLSPEVRALLGYVRLLHTERPKGFGCRVTVTLGTSWVEGYVWLSTKSFLALHEAGAWRATAAPLPLSFQLAIAVTLGRLRLPIVQAGSLRAGDVLVLEQTFFQARGSGYVSVGRERLHGGIDDDTGWLRFTLTSIEDMSVDEDLAVPHHSGHEDDEPVVDVFGPEPFDELSMTLSVRCGTLNLTLGELRNLVPGSVLGITGFAPGMAGLFYGDRPIGQGQLVEVDGRLGLQLSRVVFGR</sequence>
<proteinExistence type="predicted"/>
<dbReference type="PANTHER" id="PTHR30034:SF6">
    <property type="entry name" value="YOP PROTEINS TRANSLOCATION PROTEIN Q"/>
    <property type="match status" value="1"/>
</dbReference>
<dbReference type="Proteomes" id="UP000050852">
    <property type="component" value="Unassembled WGS sequence"/>
</dbReference>
<dbReference type="SUPFAM" id="SSF101801">
    <property type="entry name" value="Surface presentation of antigens (SPOA)"/>
    <property type="match status" value="1"/>
</dbReference>
<keyword evidence="5" id="KW-1185">Reference proteome</keyword>
<keyword evidence="3" id="KW-0966">Cell projection</keyword>
<dbReference type="Pfam" id="PF01052">
    <property type="entry name" value="FliMN_C"/>
    <property type="match status" value="1"/>
</dbReference>
<evidence type="ECO:0000313" key="4">
    <source>
        <dbReference type="Proteomes" id="UP000050852"/>
    </source>
</evidence>
<dbReference type="AlphaFoldDB" id="A0A0R3AMB2"/>
<dbReference type="Proteomes" id="UP000607562">
    <property type="component" value="Unassembled WGS sequence"/>
</dbReference>
<dbReference type="InterPro" id="IPR001543">
    <property type="entry name" value="FliN-like_C"/>
</dbReference>
<evidence type="ECO:0000259" key="1">
    <source>
        <dbReference type="Pfam" id="PF01052"/>
    </source>
</evidence>
<comment type="caution">
    <text evidence="2">The sequence shown here is derived from an EMBL/GenBank/DDBJ whole genome shotgun (WGS) entry which is preliminary data.</text>
</comment>
<dbReference type="RefSeq" id="WP_057701713.1">
    <property type="nucleotide sequence ID" value="NZ_JAEILM010000037.1"/>
</dbReference>
<organism evidence="2 4">
    <name type="scientific">Pseudomonas paralactis</name>
    <dbReference type="NCBI Taxonomy" id="1615673"/>
    <lineage>
        <taxon>Bacteria</taxon>
        <taxon>Pseudomonadati</taxon>
        <taxon>Pseudomonadota</taxon>
        <taxon>Gammaproteobacteria</taxon>
        <taxon>Pseudomonadales</taxon>
        <taxon>Pseudomonadaceae</taxon>
        <taxon>Pseudomonas</taxon>
    </lineage>
</organism>
<dbReference type="GO" id="GO:0071978">
    <property type="term" value="P:bacterial-type flagellum-dependent swarming motility"/>
    <property type="evidence" value="ECO:0007669"/>
    <property type="project" value="TreeGrafter"/>
</dbReference>
<keyword evidence="3" id="KW-0282">Flagellum</keyword>
<accession>A0A0R3AMB2</accession>
<dbReference type="OrthoDB" id="6516509at2"/>
<evidence type="ECO:0000313" key="2">
    <source>
        <dbReference type="EMBL" id="KRP74351.1"/>
    </source>
</evidence>
<dbReference type="GO" id="GO:0050918">
    <property type="term" value="P:positive chemotaxis"/>
    <property type="evidence" value="ECO:0007669"/>
    <property type="project" value="TreeGrafter"/>
</dbReference>
<keyword evidence="3" id="KW-0969">Cilium</keyword>
<feature type="domain" description="Flagellar motor switch protein FliN-like C-terminal" evidence="1">
    <location>
        <begin position="267"/>
        <end position="334"/>
    </location>
</feature>
<dbReference type="Gene3D" id="2.30.330.10">
    <property type="entry name" value="SpoA-like"/>
    <property type="match status" value="1"/>
</dbReference>
<gene>
    <name evidence="2" type="ORF">TX23_07975</name>
    <name evidence="3" type="ORF">YA0871_12610</name>
</gene>
<reference evidence="3 5" key="2">
    <citation type="submission" date="2020-12" db="EMBL/GenBank/DDBJ databases">
        <title>Comparative genomic insights into the epidemiology and virulence of plant pathogenic Pseudomonads from Turkey.</title>
        <authorList>
            <person name="Dillon M."/>
            <person name="Ruiz-Bedoya T."/>
            <person name="Bendalovic-Torma C."/>
            <person name="Guttman K.M."/>
            <person name="Kwak H."/>
            <person name="Middleton M.A."/>
            <person name="Wang P.W."/>
            <person name="Horuz S."/>
            <person name="Aysan Y."/>
            <person name="Guttman D.S."/>
        </authorList>
    </citation>
    <scope>NUCLEOTIDE SEQUENCE [LARGE SCALE GENOMIC DNA]</scope>
    <source>
        <strain evidence="3 5">Marul_2_1</strain>
    </source>
</reference>